<proteinExistence type="predicted"/>
<evidence type="ECO:0000313" key="1">
    <source>
        <dbReference type="EMBL" id="GFZ02591.1"/>
    </source>
</evidence>
<accession>A0A7J0FV86</accession>
<protein>
    <submittedName>
        <fullName evidence="1">Uncharacterized protein</fullName>
    </submittedName>
</protein>
<name>A0A7J0FV86_9ERIC</name>
<sequence>MSDNAKKINWEDILCSDRKRQMELKLVILEEKLAEIAEIARQTLDATRAGRAATTSDVADKK</sequence>
<organism evidence="1 2">
    <name type="scientific">Actinidia rufa</name>
    <dbReference type="NCBI Taxonomy" id="165716"/>
    <lineage>
        <taxon>Eukaryota</taxon>
        <taxon>Viridiplantae</taxon>
        <taxon>Streptophyta</taxon>
        <taxon>Embryophyta</taxon>
        <taxon>Tracheophyta</taxon>
        <taxon>Spermatophyta</taxon>
        <taxon>Magnoliopsida</taxon>
        <taxon>eudicotyledons</taxon>
        <taxon>Gunneridae</taxon>
        <taxon>Pentapetalae</taxon>
        <taxon>asterids</taxon>
        <taxon>Ericales</taxon>
        <taxon>Actinidiaceae</taxon>
        <taxon>Actinidia</taxon>
    </lineage>
</organism>
<dbReference type="AlphaFoldDB" id="A0A7J0FV86"/>
<dbReference type="Proteomes" id="UP000585474">
    <property type="component" value="Unassembled WGS sequence"/>
</dbReference>
<reference evidence="1 2" key="1">
    <citation type="submission" date="2019-07" db="EMBL/GenBank/DDBJ databases">
        <title>De Novo Assembly of kiwifruit Actinidia rufa.</title>
        <authorList>
            <person name="Sugita-Konishi S."/>
            <person name="Sato K."/>
            <person name="Mori E."/>
            <person name="Abe Y."/>
            <person name="Kisaki G."/>
            <person name="Hamano K."/>
            <person name="Suezawa K."/>
            <person name="Otani M."/>
            <person name="Fukuda T."/>
            <person name="Manabe T."/>
            <person name="Gomi K."/>
            <person name="Tabuchi M."/>
            <person name="Akimitsu K."/>
            <person name="Kataoka I."/>
        </authorList>
    </citation>
    <scope>NUCLEOTIDE SEQUENCE [LARGE SCALE GENOMIC DNA]</scope>
    <source>
        <strain evidence="2">cv. Fuchu</strain>
    </source>
</reference>
<evidence type="ECO:0000313" key="2">
    <source>
        <dbReference type="Proteomes" id="UP000585474"/>
    </source>
</evidence>
<dbReference type="EMBL" id="BJWL01000015">
    <property type="protein sequence ID" value="GFZ02591.1"/>
    <property type="molecule type" value="Genomic_DNA"/>
</dbReference>
<comment type="caution">
    <text evidence="1">The sequence shown here is derived from an EMBL/GenBank/DDBJ whole genome shotgun (WGS) entry which is preliminary data.</text>
</comment>
<keyword evidence="2" id="KW-1185">Reference proteome</keyword>
<gene>
    <name evidence="1" type="ORF">Acr_15g0011990</name>
</gene>